<proteinExistence type="predicted"/>
<protein>
    <submittedName>
        <fullName evidence="2">Uncharacterized protein</fullName>
    </submittedName>
</protein>
<dbReference type="EMBL" id="KN846951">
    <property type="protein sequence ID" value="KIV85128.1"/>
    <property type="molecule type" value="Genomic_DNA"/>
</dbReference>
<dbReference type="OrthoDB" id="4153559at2759"/>
<organism evidence="2 3">
    <name type="scientific">Exophiala sideris</name>
    <dbReference type="NCBI Taxonomy" id="1016849"/>
    <lineage>
        <taxon>Eukaryota</taxon>
        <taxon>Fungi</taxon>
        <taxon>Dikarya</taxon>
        <taxon>Ascomycota</taxon>
        <taxon>Pezizomycotina</taxon>
        <taxon>Eurotiomycetes</taxon>
        <taxon>Chaetothyriomycetidae</taxon>
        <taxon>Chaetothyriales</taxon>
        <taxon>Herpotrichiellaceae</taxon>
        <taxon>Exophiala</taxon>
    </lineage>
</organism>
<sequence>MAGQGYTGMAIDQPAGSSRTNPYAAESWLEPWLTKHSEFYRKHLTRDGRRESKSTRRHSIVSDGLESRKNSVAAPETEFAVTNSTPASAEDRRESANSESSGEEAASEEEKGHSGWRKSVGWVPHP</sequence>
<dbReference type="Proteomes" id="UP000053599">
    <property type="component" value="Unassembled WGS sequence"/>
</dbReference>
<evidence type="ECO:0000313" key="2">
    <source>
        <dbReference type="EMBL" id="KIV85128.1"/>
    </source>
</evidence>
<name>A0A0D1ZE90_9EURO</name>
<dbReference type="HOGENOM" id="CLU_1897373_0_0_1"/>
<accession>A0A0D1ZE90</accession>
<gene>
    <name evidence="2" type="ORF">PV11_00863</name>
</gene>
<feature type="region of interest" description="Disordered" evidence="1">
    <location>
        <begin position="44"/>
        <end position="126"/>
    </location>
</feature>
<evidence type="ECO:0000313" key="3">
    <source>
        <dbReference type="Proteomes" id="UP000053599"/>
    </source>
</evidence>
<evidence type="ECO:0000256" key="1">
    <source>
        <dbReference type="SAM" id="MobiDB-lite"/>
    </source>
</evidence>
<reference evidence="2 3" key="1">
    <citation type="submission" date="2015-01" db="EMBL/GenBank/DDBJ databases">
        <title>The Genome Sequence of Exophiala sideris CBS121828.</title>
        <authorList>
            <consortium name="The Broad Institute Genomics Platform"/>
            <person name="Cuomo C."/>
            <person name="de Hoog S."/>
            <person name="Gorbushina A."/>
            <person name="Stielow B."/>
            <person name="Teixiera M."/>
            <person name="Abouelleil A."/>
            <person name="Chapman S.B."/>
            <person name="Priest M."/>
            <person name="Young S.K."/>
            <person name="Wortman J."/>
            <person name="Nusbaum C."/>
            <person name="Birren B."/>
        </authorList>
    </citation>
    <scope>NUCLEOTIDE SEQUENCE [LARGE SCALE GENOMIC DNA]</scope>
    <source>
        <strain evidence="2 3">CBS 121828</strain>
    </source>
</reference>
<feature type="compositionally biased region" description="Basic and acidic residues" evidence="1">
    <location>
        <begin position="44"/>
        <end position="54"/>
    </location>
</feature>
<feature type="region of interest" description="Disordered" evidence="1">
    <location>
        <begin position="1"/>
        <end position="22"/>
    </location>
</feature>
<dbReference type="AlphaFoldDB" id="A0A0D1ZE90"/>